<feature type="transmembrane region" description="Helical" evidence="1">
    <location>
        <begin position="61"/>
        <end position="82"/>
    </location>
</feature>
<dbReference type="InterPro" id="IPR036259">
    <property type="entry name" value="MFS_trans_sf"/>
</dbReference>
<dbReference type="AlphaFoldDB" id="A0A6I6GBF5"/>
<feature type="transmembrane region" description="Helical" evidence="1">
    <location>
        <begin position="31"/>
        <end position="49"/>
    </location>
</feature>
<feature type="transmembrane region" description="Helical" evidence="1">
    <location>
        <begin position="375"/>
        <end position="394"/>
    </location>
</feature>
<dbReference type="KEGG" id="fls:GLV81_13760"/>
<organism evidence="2 3">
    <name type="scientific">Phnomibacter ginsenosidimutans</name>
    <dbReference type="NCBI Taxonomy" id="2676868"/>
    <lineage>
        <taxon>Bacteria</taxon>
        <taxon>Pseudomonadati</taxon>
        <taxon>Bacteroidota</taxon>
        <taxon>Chitinophagia</taxon>
        <taxon>Chitinophagales</taxon>
        <taxon>Chitinophagaceae</taxon>
        <taxon>Phnomibacter</taxon>
    </lineage>
</organism>
<feature type="transmembrane region" description="Helical" evidence="1">
    <location>
        <begin position="414"/>
        <end position="431"/>
    </location>
</feature>
<keyword evidence="1" id="KW-0472">Membrane</keyword>
<keyword evidence="1" id="KW-0812">Transmembrane</keyword>
<dbReference type="NCBIfam" id="TIGR01167">
    <property type="entry name" value="LPXTG_anchor"/>
    <property type="match status" value="1"/>
</dbReference>
<feature type="transmembrane region" description="Helical" evidence="1">
    <location>
        <begin position="337"/>
        <end position="355"/>
    </location>
</feature>
<evidence type="ECO:0000256" key="1">
    <source>
        <dbReference type="SAM" id="Phobius"/>
    </source>
</evidence>
<reference evidence="2 3" key="1">
    <citation type="submission" date="2019-11" db="EMBL/GenBank/DDBJ databases">
        <authorList>
            <person name="Im W.T."/>
        </authorList>
    </citation>
    <scope>NUCLEOTIDE SEQUENCE [LARGE SCALE GENOMIC DNA]</scope>
    <source>
        <strain evidence="2 3">SB-02</strain>
    </source>
</reference>
<feature type="transmembrane region" description="Helical" evidence="1">
    <location>
        <begin position="240"/>
        <end position="260"/>
    </location>
</feature>
<feature type="transmembrane region" description="Helical" evidence="1">
    <location>
        <begin position="154"/>
        <end position="175"/>
    </location>
</feature>
<accession>A0A6I6GBF5</accession>
<dbReference type="SUPFAM" id="SSF103473">
    <property type="entry name" value="MFS general substrate transporter"/>
    <property type="match status" value="1"/>
</dbReference>
<gene>
    <name evidence="2" type="ORF">GLV81_13760</name>
</gene>
<feature type="transmembrane region" description="Helical" evidence="1">
    <location>
        <begin position="126"/>
        <end position="147"/>
    </location>
</feature>
<dbReference type="Proteomes" id="UP000426027">
    <property type="component" value="Chromosome"/>
</dbReference>
<feature type="transmembrane region" description="Helical" evidence="1">
    <location>
        <begin position="187"/>
        <end position="206"/>
    </location>
</feature>
<keyword evidence="3" id="KW-1185">Reference proteome</keyword>
<evidence type="ECO:0000313" key="3">
    <source>
        <dbReference type="Proteomes" id="UP000426027"/>
    </source>
</evidence>
<protein>
    <submittedName>
        <fullName evidence="2">LPXTG cell wall anchor domain-containing protein</fullName>
    </submittedName>
</protein>
<keyword evidence="1" id="KW-1133">Transmembrane helix</keyword>
<proteinExistence type="predicted"/>
<name>A0A6I6GBF5_9BACT</name>
<dbReference type="EMBL" id="CP046566">
    <property type="protein sequence ID" value="QGW29023.1"/>
    <property type="molecule type" value="Genomic_DNA"/>
</dbReference>
<dbReference type="Pfam" id="PF18943">
    <property type="entry name" value="DUF5690"/>
    <property type="match status" value="1"/>
</dbReference>
<dbReference type="InterPro" id="IPR043745">
    <property type="entry name" value="DUF5690"/>
</dbReference>
<sequence length="444" mass="49746">MFRVTLADILPHKSIQLPLAPQLKLRSPISIALYSAMAAFLTYTMIFGFRKTFTVATFDGLQYWGVGYKTLIVVAQVLGYLLAKFYGIRFIAEMKRQQRWKIILILTGVAWVSWLLFAVFPAPYNIVFAAINGFPLGMLWGVVFSYIEGRRSTDFLGAALAVSFIFSSGFVKSIGGWLMQHWGVTELWVPFVAGLVFAIPLLLFVWMMEQIPAPTAEDEAERMHRKPLTQPERHQILKQFWPGLILAILVYVFATIFRDIRDNFSADMWKELGFGERPAIFTQTELPITLGILLMVGSLTLVRNSSKAFMIAHLLIAAGFIITGTSSLLFMAGHVPAFTWMVGTGMGLYMVYIPFNSIYFERMIASFKISGNVGFLIYLADSAGYVGSVAVLVSKELLQVKTAWVPFFSQSTQWLSLAGLLLTILAASYFFKKGRKQVLIDGTS</sequence>
<evidence type="ECO:0000313" key="2">
    <source>
        <dbReference type="EMBL" id="QGW29023.1"/>
    </source>
</evidence>
<feature type="transmembrane region" description="Helical" evidence="1">
    <location>
        <begin position="309"/>
        <end position="331"/>
    </location>
</feature>
<feature type="transmembrane region" description="Helical" evidence="1">
    <location>
        <begin position="102"/>
        <end position="120"/>
    </location>
</feature>
<feature type="transmembrane region" description="Helical" evidence="1">
    <location>
        <begin position="280"/>
        <end position="302"/>
    </location>
</feature>